<keyword evidence="3 7" id="KW-0812">Transmembrane</keyword>
<keyword evidence="5 7" id="KW-0472">Membrane</keyword>
<protein>
    <submittedName>
        <fullName evidence="8">LysE family translocator</fullName>
    </submittedName>
</protein>
<dbReference type="KEGG" id="sfy:GFH48_34260"/>
<feature type="region of interest" description="Disordered" evidence="6">
    <location>
        <begin position="96"/>
        <end position="125"/>
    </location>
</feature>
<dbReference type="GO" id="GO:0015171">
    <property type="term" value="F:amino acid transmembrane transporter activity"/>
    <property type="evidence" value="ECO:0007669"/>
    <property type="project" value="TreeGrafter"/>
</dbReference>
<feature type="transmembrane region" description="Helical" evidence="7">
    <location>
        <begin position="230"/>
        <end position="251"/>
    </location>
</feature>
<dbReference type="AlphaFoldDB" id="A0A5Q0LKV9"/>
<dbReference type="PANTHER" id="PTHR30086:SF20">
    <property type="entry name" value="ARGININE EXPORTER PROTEIN ARGO-RELATED"/>
    <property type="match status" value="1"/>
</dbReference>
<feature type="compositionally biased region" description="Basic and acidic residues" evidence="6">
    <location>
        <begin position="98"/>
        <end position="113"/>
    </location>
</feature>
<accession>A0A5Q0LKV9</accession>
<comment type="subcellular location">
    <subcellularLocation>
        <location evidence="1">Cell membrane</location>
        <topology evidence="1">Multi-pass membrane protein</topology>
    </subcellularLocation>
</comment>
<proteinExistence type="predicted"/>
<evidence type="ECO:0000256" key="2">
    <source>
        <dbReference type="ARBA" id="ARBA00022475"/>
    </source>
</evidence>
<evidence type="ECO:0000256" key="7">
    <source>
        <dbReference type="SAM" id="Phobius"/>
    </source>
</evidence>
<keyword evidence="2" id="KW-1003">Cell membrane</keyword>
<evidence type="ECO:0000256" key="1">
    <source>
        <dbReference type="ARBA" id="ARBA00004651"/>
    </source>
</evidence>
<dbReference type="Proteomes" id="UP000326179">
    <property type="component" value="Chromosome"/>
</dbReference>
<name>A0A5Q0LKV9_9ACTN</name>
<dbReference type="EMBL" id="CP045643">
    <property type="protein sequence ID" value="QFZ77688.1"/>
    <property type="molecule type" value="Genomic_DNA"/>
</dbReference>
<keyword evidence="4 7" id="KW-1133">Transmembrane helix</keyword>
<evidence type="ECO:0000256" key="3">
    <source>
        <dbReference type="ARBA" id="ARBA00022692"/>
    </source>
</evidence>
<sequence>MDAQLIAFTAVAAGMVAMPGADFTVVVRNALVSRRAGVACALGVAGGLLLHTALAVAGVAAVLAAVPALFRTLQFLGGVYVLYLGVRTLDGLRRRRARDPERRRDRERARERSAVPGGTPYGGVVSGGAVSGRTVPGGAASGGIVSGGAVSGVPGDRSSPLRQGFVTNALNPKAPITFLSLLPQFVPAGSPAMPRTLVLALIVVALALVWFPAVALLVDRLGRWLRGPRAARAVEGVTGSALTVLGLVLLLEPLTA</sequence>
<dbReference type="PANTHER" id="PTHR30086">
    <property type="entry name" value="ARGININE EXPORTER PROTEIN ARGO"/>
    <property type="match status" value="1"/>
</dbReference>
<dbReference type="RefSeq" id="WP_153291874.1">
    <property type="nucleotide sequence ID" value="NZ_CP045643.1"/>
</dbReference>
<reference evidence="8 9" key="1">
    <citation type="submission" date="2019-10" db="EMBL/GenBank/DDBJ databases">
        <title>A novel species.</title>
        <authorList>
            <person name="Gao J."/>
        </authorList>
    </citation>
    <scope>NUCLEOTIDE SEQUENCE [LARGE SCALE GENOMIC DNA]</scope>
    <source>
        <strain evidence="8 9">QMT-28</strain>
    </source>
</reference>
<dbReference type="PIRSF" id="PIRSF006324">
    <property type="entry name" value="LeuE"/>
    <property type="match status" value="1"/>
</dbReference>
<gene>
    <name evidence="8" type="ORF">GFH48_34260</name>
</gene>
<evidence type="ECO:0000256" key="4">
    <source>
        <dbReference type="ARBA" id="ARBA00022989"/>
    </source>
</evidence>
<evidence type="ECO:0000256" key="5">
    <source>
        <dbReference type="ARBA" id="ARBA00023136"/>
    </source>
</evidence>
<evidence type="ECO:0000313" key="9">
    <source>
        <dbReference type="Proteomes" id="UP000326179"/>
    </source>
</evidence>
<evidence type="ECO:0000313" key="8">
    <source>
        <dbReference type="EMBL" id="QFZ77688.1"/>
    </source>
</evidence>
<dbReference type="InterPro" id="IPR001123">
    <property type="entry name" value="LeuE-type"/>
</dbReference>
<keyword evidence="9" id="KW-1185">Reference proteome</keyword>
<dbReference type="GO" id="GO:0005886">
    <property type="term" value="C:plasma membrane"/>
    <property type="evidence" value="ECO:0007669"/>
    <property type="project" value="UniProtKB-SubCell"/>
</dbReference>
<feature type="transmembrane region" description="Helical" evidence="7">
    <location>
        <begin position="68"/>
        <end position="86"/>
    </location>
</feature>
<feature type="transmembrane region" description="Helical" evidence="7">
    <location>
        <begin position="6"/>
        <end position="27"/>
    </location>
</feature>
<evidence type="ECO:0000256" key="6">
    <source>
        <dbReference type="SAM" id="MobiDB-lite"/>
    </source>
</evidence>
<feature type="transmembrane region" description="Helical" evidence="7">
    <location>
        <begin position="197"/>
        <end position="218"/>
    </location>
</feature>
<dbReference type="Pfam" id="PF01810">
    <property type="entry name" value="LysE"/>
    <property type="match status" value="1"/>
</dbReference>
<organism evidence="8 9">
    <name type="scientific">Streptomyces fagopyri</name>
    <dbReference type="NCBI Taxonomy" id="2662397"/>
    <lineage>
        <taxon>Bacteria</taxon>
        <taxon>Bacillati</taxon>
        <taxon>Actinomycetota</taxon>
        <taxon>Actinomycetes</taxon>
        <taxon>Kitasatosporales</taxon>
        <taxon>Streptomycetaceae</taxon>
        <taxon>Streptomyces</taxon>
    </lineage>
</organism>
<feature type="transmembrane region" description="Helical" evidence="7">
    <location>
        <begin position="39"/>
        <end position="62"/>
    </location>
</feature>